<keyword evidence="2" id="KW-1185">Reference proteome</keyword>
<evidence type="ECO:0000313" key="2">
    <source>
        <dbReference type="Proteomes" id="UP001286589"/>
    </source>
</evidence>
<dbReference type="Proteomes" id="UP001286589">
    <property type="component" value="Unassembled WGS sequence"/>
</dbReference>
<dbReference type="AlphaFoldDB" id="A0AB35RMJ9"/>
<proteinExistence type="predicted"/>
<dbReference type="EMBL" id="JAWJAC010000007">
    <property type="protein sequence ID" value="MDV2863371.1"/>
    <property type="molecule type" value="Genomic_DNA"/>
</dbReference>
<protein>
    <submittedName>
        <fullName evidence="1">Uncharacterized protein</fullName>
    </submittedName>
</protein>
<reference evidence="1 2" key="1">
    <citation type="submission" date="2023-10" db="EMBL/GenBank/DDBJ databases">
        <title>Phytobacter spp. The emergence of a new genus of hospital-origin enterobacteria encoding carbapenemases in Argentina.</title>
        <authorList>
            <person name="Vay C."/>
            <person name="Almuzara M."/>
            <person name="Traglia G.M."/>
            <person name="Campos J."/>
        </authorList>
    </citation>
    <scope>NUCLEOTIDE SEQUENCE [LARGE SCALE GENOMIC DNA]</scope>
    <source>
        <strain evidence="1 2">CVMA36</strain>
    </source>
</reference>
<comment type="caution">
    <text evidence="1">The sequence shown here is derived from an EMBL/GenBank/DDBJ whole genome shotgun (WGS) entry which is preliminary data.</text>
</comment>
<gene>
    <name evidence="1" type="ORF">R0H02_12960</name>
</gene>
<dbReference type="RefSeq" id="WP_229221039.1">
    <property type="nucleotide sequence ID" value="NZ_JAWJAC010000007.1"/>
</dbReference>
<sequence>MSSIGMDIDNADFTKEPFDCAMLPGNGHFGAGTRYLHLFDEWSLPLCALDLLENTRDNLASCEHIPPHASDGTDSDGGHGVTIGDFLLIQTAMDQHLLAPPFPLAIGTGEGFYLV</sequence>
<evidence type="ECO:0000313" key="1">
    <source>
        <dbReference type="EMBL" id="MDV2863371.1"/>
    </source>
</evidence>
<name>A0AB35RMJ9_9ENTR</name>
<organism evidence="1 2">
    <name type="scientific">Phytobacter ursingii</name>
    <dbReference type="NCBI Taxonomy" id="1972431"/>
    <lineage>
        <taxon>Bacteria</taxon>
        <taxon>Pseudomonadati</taxon>
        <taxon>Pseudomonadota</taxon>
        <taxon>Gammaproteobacteria</taxon>
        <taxon>Enterobacterales</taxon>
        <taxon>Enterobacteriaceae</taxon>
        <taxon>Phytobacter</taxon>
    </lineage>
</organism>
<accession>A0AB35RMJ9</accession>